<name>A0A453PQN2_AEGTS</name>
<keyword evidence="2" id="KW-1185">Reference proteome</keyword>
<organism evidence="1 2">
    <name type="scientific">Aegilops tauschii subsp. strangulata</name>
    <name type="common">Goatgrass</name>
    <dbReference type="NCBI Taxonomy" id="200361"/>
    <lineage>
        <taxon>Eukaryota</taxon>
        <taxon>Viridiplantae</taxon>
        <taxon>Streptophyta</taxon>
        <taxon>Embryophyta</taxon>
        <taxon>Tracheophyta</taxon>
        <taxon>Spermatophyta</taxon>
        <taxon>Magnoliopsida</taxon>
        <taxon>Liliopsida</taxon>
        <taxon>Poales</taxon>
        <taxon>Poaceae</taxon>
        <taxon>BOP clade</taxon>
        <taxon>Pooideae</taxon>
        <taxon>Triticodae</taxon>
        <taxon>Triticeae</taxon>
        <taxon>Triticinae</taxon>
        <taxon>Aegilops</taxon>
    </lineage>
</organism>
<evidence type="ECO:0000313" key="1">
    <source>
        <dbReference type="EnsemblPlants" id="AET6Gv20816300.6"/>
    </source>
</evidence>
<accession>A0A453PQN2</accession>
<reference evidence="1" key="4">
    <citation type="submission" date="2019-03" db="UniProtKB">
        <authorList>
            <consortium name="EnsemblPlants"/>
        </authorList>
    </citation>
    <scope>IDENTIFICATION</scope>
</reference>
<proteinExistence type="predicted"/>
<evidence type="ECO:0000313" key="2">
    <source>
        <dbReference type="Proteomes" id="UP000015105"/>
    </source>
</evidence>
<dbReference type="EnsemblPlants" id="AET6Gv20816300.6">
    <property type="protein sequence ID" value="AET6Gv20816300.6"/>
    <property type="gene ID" value="AET6Gv20816300"/>
</dbReference>
<protein>
    <submittedName>
        <fullName evidence="1">Uncharacterized protein</fullName>
    </submittedName>
</protein>
<reference evidence="2" key="2">
    <citation type="journal article" date="2017" name="Nat. Plants">
        <title>The Aegilops tauschii genome reveals multiple impacts of transposons.</title>
        <authorList>
            <person name="Zhao G."/>
            <person name="Zou C."/>
            <person name="Li K."/>
            <person name="Wang K."/>
            <person name="Li T."/>
            <person name="Gao L."/>
            <person name="Zhang X."/>
            <person name="Wang H."/>
            <person name="Yang Z."/>
            <person name="Liu X."/>
            <person name="Jiang W."/>
            <person name="Mao L."/>
            <person name="Kong X."/>
            <person name="Jiao Y."/>
            <person name="Jia J."/>
        </authorList>
    </citation>
    <scope>NUCLEOTIDE SEQUENCE [LARGE SCALE GENOMIC DNA]</scope>
    <source>
        <strain evidence="2">cv. AL8/78</strain>
    </source>
</reference>
<reference evidence="1" key="3">
    <citation type="journal article" date="2017" name="Nature">
        <title>Genome sequence of the progenitor of the wheat D genome Aegilops tauschii.</title>
        <authorList>
            <person name="Luo M.C."/>
            <person name="Gu Y.Q."/>
            <person name="Puiu D."/>
            <person name="Wang H."/>
            <person name="Twardziok S.O."/>
            <person name="Deal K.R."/>
            <person name="Huo N."/>
            <person name="Zhu T."/>
            <person name="Wang L."/>
            <person name="Wang Y."/>
            <person name="McGuire P.E."/>
            <person name="Liu S."/>
            <person name="Long H."/>
            <person name="Ramasamy R.K."/>
            <person name="Rodriguez J.C."/>
            <person name="Van S.L."/>
            <person name="Yuan L."/>
            <person name="Wang Z."/>
            <person name="Xia Z."/>
            <person name="Xiao L."/>
            <person name="Anderson O.D."/>
            <person name="Ouyang S."/>
            <person name="Liang Y."/>
            <person name="Zimin A.V."/>
            <person name="Pertea G."/>
            <person name="Qi P."/>
            <person name="Bennetzen J.L."/>
            <person name="Dai X."/>
            <person name="Dawson M.W."/>
            <person name="Muller H.G."/>
            <person name="Kugler K."/>
            <person name="Rivarola-Duarte L."/>
            <person name="Spannagl M."/>
            <person name="Mayer K.F.X."/>
            <person name="Lu F.H."/>
            <person name="Bevan M.W."/>
            <person name="Leroy P."/>
            <person name="Li P."/>
            <person name="You F.M."/>
            <person name="Sun Q."/>
            <person name="Liu Z."/>
            <person name="Lyons E."/>
            <person name="Wicker T."/>
            <person name="Salzberg S.L."/>
            <person name="Devos K.M."/>
            <person name="Dvorak J."/>
        </authorList>
    </citation>
    <scope>NUCLEOTIDE SEQUENCE [LARGE SCALE GENOMIC DNA]</scope>
    <source>
        <strain evidence="1">cv. AL8/78</strain>
    </source>
</reference>
<dbReference type="Gramene" id="AET6Gv20816300.3">
    <property type="protein sequence ID" value="AET6Gv20816300.3"/>
    <property type="gene ID" value="AET6Gv20816300"/>
</dbReference>
<reference evidence="2" key="1">
    <citation type="journal article" date="2014" name="Science">
        <title>Ancient hybridizations among the ancestral genomes of bread wheat.</title>
        <authorList>
            <consortium name="International Wheat Genome Sequencing Consortium,"/>
            <person name="Marcussen T."/>
            <person name="Sandve S.R."/>
            <person name="Heier L."/>
            <person name="Spannagl M."/>
            <person name="Pfeifer M."/>
            <person name="Jakobsen K.S."/>
            <person name="Wulff B.B."/>
            <person name="Steuernagel B."/>
            <person name="Mayer K.F."/>
            <person name="Olsen O.A."/>
        </authorList>
    </citation>
    <scope>NUCLEOTIDE SEQUENCE [LARGE SCALE GENOMIC DNA]</scope>
    <source>
        <strain evidence="2">cv. AL8/78</strain>
    </source>
</reference>
<sequence>GHSSAGSNRRFSKSSLACHAASSTGKPAGLLALALLFVYIHVQLVLRDAELINLLPAICSACVDNIKMVYGQDSPELGNFKRVIREESSKHEASMNEVKLLDTTNTTGT</sequence>
<dbReference type="Gramene" id="AET6Gv20816300.6">
    <property type="protein sequence ID" value="AET6Gv20816300.6"/>
    <property type="gene ID" value="AET6Gv20816300"/>
</dbReference>
<dbReference type="EnsemblPlants" id="AET6Gv20816300.3">
    <property type="protein sequence ID" value="AET6Gv20816300.3"/>
    <property type="gene ID" value="AET6Gv20816300"/>
</dbReference>
<dbReference type="AlphaFoldDB" id="A0A453PQN2"/>
<reference evidence="1" key="5">
    <citation type="journal article" date="2021" name="G3 (Bethesda)">
        <title>Aegilops tauschii genome assembly Aet v5.0 features greater sequence contiguity and improved annotation.</title>
        <authorList>
            <person name="Wang L."/>
            <person name="Zhu T."/>
            <person name="Rodriguez J.C."/>
            <person name="Deal K.R."/>
            <person name="Dubcovsky J."/>
            <person name="McGuire P.E."/>
            <person name="Lux T."/>
            <person name="Spannagl M."/>
            <person name="Mayer K.F.X."/>
            <person name="Baldrich P."/>
            <person name="Meyers B.C."/>
            <person name="Huo N."/>
            <person name="Gu Y.Q."/>
            <person name="Zhou H."/>
            <person name="Devos K.M."/>
            <person name="Bennetzen J.L."/>
            <person name="Unver T."/>
            <person name="Budak H."/>
            <person name="Gulick P.J."/>
            <person name="Galiba G."/>
            <person name="Kalapos B."/>
            <person name="Nelson D.R."/>
            <person name="Li P."/>
            <person name="You F.M."/>
            <person name="Luo M.C."/>
            <person name="Dvorak J."/>
        </authorList>
    </citation>
    <scope>NUCLEOTIDE SEQUENCE [LARGE SCALE GENOMIC DNA]</scope>
    <source>
        <strain evidence="1">cv. AL8/78</strain>
    </source>
</reference>
<dbReference type="Proteomes" id="UP000015105">
    <property type="component" value="Chromosome 6D"/>
</dbReference>